<gene>
    <name evidence="11" type="ORF">FSCOSCO3_A020758</name>
</gene>
<dbReference type="Proteomes" id="UP001314229">
    <property type="component" value="Unassembled WGS sequence"/>
</dbReference>
<dbReference type="PANTHER" id="PTHR24025:SF23">
    <property type="entry name" value="NEURAL-CADHERIN"/>
    <property type="match status" value="1"/>
</dbReference>
<reference evidence="11 12" key="1">
    <citation type="submission" date="2024-01" db="EMBL/GenBank/DDBJ databases">
        <authorList>
            <person name="Alioto T."/>
            <person name="Alioto T."/>
            <person name="Gomez Garrido J."/>
        </authorList>
    </citation>
    <scope>NUCLEOTIDE SEQUENCE [LARGE SCALE GENOMIC DNA]</scope>
</reference>
<dbReference type="PRINTS" id="PR00205">
    <property type="entry name" value="CADHERIN"/>
</dbReference>
<keyword evidence="2 9" id="KW-0812">Transmembrane</keyword>
<proteinExistence type="predicted"/>
<evidence type="ECO:0000256" key="2">
    <source>
        <dbReference type="ARBA" id="ARBA00022692"/>
    </source>
</evidence>
<comment type="subcellular location">
    <subcellularLocation>
        <location evidence="1">Membrane</location>
    </subcellularLocation>
</comment>
<dbReference type="GO" id="GO:0007156">
    <property type="term" value="P:homophilic cell adhesion via plasma membrane adhesion molecules"/>
    <property type="evidence" value="ECO:0007669"/>
    <property type="project" value="InterPro"/>
</dbReference>
<evidence type="ECO:0000256" key="9">
    <source>
        <dbReference type="SAM" id="Phobius"/>
    </source>
</evidence>
<dbReference type="InterPro" id="IPR002126">
    <property type="entry name" value="Cadherin-like_dom"/>
</dbReference>
<feature type="domain" description="Cadherin" evidence="10">
    <location>
        <begin position="18"/>
        <end position="72"/>
    </location>
</feature>
<feature type="domain" description="Cadherin" evidence="10">
    <location>
        <begin position="73"/>
        <end position="183"/>
    </location>
</feature>
<dbReference type="InterPro" id="IPR015919">
    <property type="entry name" value="Cadherin-like_sf"/>
</dbReference>
<feature type="domain" description="Cadherin" evidence="10">
    <location>
        <begin position="184"/>
        <end position="292"/>
    </location>
</feature>
<dbReference type="GO" id="GO:0005509">
    <property type="term" value="F:calcium ion binding"/>
    <property type="evidence" value="ECO:0007669"/>
    <property type="project" value="UniProtKB-UniRule"/>
</dbReference>
<evidence type="ECO:0000256" key="7">
    <source>
        <dbReference type="ARBA" id="ARBA00023136"/>
    </source>
</evidence>
<dbReference type="SUPFAM" id="SSF49313">
    <property type="entry name" value="Cadherin-like"/>
    <property type="match status" value="3"/>
</dbReference>
<keyword evidence="12" id="KW-1185">Reference proteome</keyword>
<keyword evidence="4 8" id="KW-0106">Calcium</keyword>
<accession>A0AAV1QLZ3</accession>
<name>A0AAV1QLZ3_SCOSC</name>
<dbReference type="GO" id="GO:0005911">
    <property type="term" value="C:cell-cell junction"/>
    <property type="evidence" value="ECO:0007669"/>
    <property type="project" value="TreeGrafter"/>
</dbReference>
<evidence type="ECO:0000313" key="12">
    <source>
        <dbReference type="Proteomes" id="UP001314229"/>
    </source>
</evidence>
<dbReference type="CDD" id="cd11304">
    <property type="entry name" value="Cadherin_repeat"/>
    <property type="match status" value="3"/>
</dbReference>
<dbReference type="PROSITE" id="PS50268">
    <property type="entry name" value="CADHERIN_2"/>
    <property type="match status" value="3"/>
</dbReference>
<evidence type="ECO:0000259" key="10">
    <source>
        <dbReference type="PROSITE" id="PS50268"/>
    </source>
</evidence>
<dbReference type="Gene3D" id="2.60.40.60">
    <property type="entry name" value="Cadherins"/>
    <property type="match status" value="3"/>
</dbReference>
<sequence length="452" mass="49355">MVTLVMFVFHKESVTEDFKMNSSGALIINRTLNYALVPSYSFTVKAQDSGGKSDTTSIQINVKDPDNWNPYFLHNLYYAFIPEEQVGFSPTIQPEAIKALPGDPGIDTTLTYSISSVTPEKYRSNFEIDSIGGNLSVVTAIDREEMDSSIISVNIKVDQVTDGRTATAQVRVEVEDVNEAPQFPPEVYKASVFSTDPFKTPVIVVKASDPDVGDEGRLEYSLVSGSPYFDVDASSGLVFVVSVVDLSGQAATVEVKVTDPKGLNATAKVEVEVLGGTSSNDMVTISLNRPANVVERNIPEMEKSLGKALGWTVDIIQVYSSTRGSPKSRTLAVKSLVNFIAVDKAEVVSYEQVVRKLQSESAAVTTELTIVFGEGVQFAVEERPKDPDSDNLALTISLGVIVPCVIILVVIFVLKRSGSFRRLVHFSKKAEDQAMKMDNVNQDRQSNRGQRQ</sequence>
<evidence type="ECO:0000256" key="6">
    <source>
        <dbReference type="ARBA" id="ARBA00022989"/>
    </source>
</evidence>
<protein>
    <submittedName>
        <fullName evidence="11">Cadherin EGF LAG seven-pass G-type receptor 2-like</fullName>
    </submittedName>
</protein>
<dbReference type="SMART" id="SM00112">
    <property type="entry name" value="CA"/>
    <property type="match status" value="3"/>
</dbReference>
<keyword evidence="3" id="KW-0677">Repeat</keyword>
<dbReference type="PANTHER" id="PTHR24025">
    <property type="entry name" value="DESMOGLEIN FAMILY MEMBER"/>
    <property type="match status" value="1"/>
</dbReference>
<dbReference type="GO" id="GO:0016020">
    <property type="term" value="C:membrane"/>
    <property type="evidence" value="ECO:0007669"/>
    <property type="project" value="UniProtKB-SubCell"/>
</dbReference>
<evidence type="ECO:0000256" key="3">
    <source>
        <dbReference type="ARBA" id="ARBA00022737"/>
    </source>
</evidence>
<evidence type="ECO:0000256" key="4">
    <source>
        <dbReference type="ARBA" id="ARBA00022837"/>
    </source>
</evidence>
<evidence type="ECO:0000256" key="8">
    <source>
        <dbReference type="PROSITE-ProRule" id="PRU00043"/>
    </source>
</evidence>
<dbReference type="AlphaFoldDB" id="A0AAV1QLZ3"/>
<comment type="caution">
    <text evidence="11">The sequence shown here is derived from an EMBL/GenBank/DDBJ whole genome shotgun (WGS) entry which is preliminary data.</text>
</comment>
<keyword evidence="11" id="KW-0675">Receptor</keyword>
<evidence type="ECO:0000256" key="1">
    <source>
        <dbReference type="ARBA" id="ARBA00004370"/>
    </source>
</evidence>
<evidence type="ECO:0000313" key="11">
    <source>
        <dbReference type="EMBL" id="CAK6984594.1"/>
    </source>
</evidence>
<dbReference type="EMBL" id="CAWUFR010001983">
    <property type="protein sequence ID" value="CAK6984594.1"/>
    <property type="molecule type" value="Genomic_DNA"/>
</dbReference>
<feature type="transmembrane region" description="Helical" evidence="9">
    <location>
        <begin position="392"/>
        <end position="414"/>
    </location>
</feature>
<evidence type="ECO:0000256" key="5">
    <source>
        <dbReference type="ARBA" id="ARBA00022889"/>
    </source>
</evidence>
<organism evidence="11 12">
    <name type="scientific">Scomber scombrus</name>
    <name type="common">Atlantic mackerel</name>
    <name type="synonym">Scomber vernalis</name>
    <dbReference type="NCBI Taxonomy" id="13677"/>
    <lineage>
        <taxon>Eukaryota</taxon>
        <taxon>Metazoa</taxon>
        <taxon>Chordata</taxon>
        <taxon>Craniata</taxon>
        <taxon>Vertebrata</taxon>
        <taxon>Euteleostomi</taxon>
        <taxon>Actinopterygii</taxon>
        <taxon>Neopterygii</taxon>
        <taxon>Teleostei</taxon>
        <taxon>Neoteleostei</taxon>
        <taxon>Acanthomorphata</taxon>
        <taxon>Pelagiaria</taxon>
        <taxon>Scombriformes</taxon>
        <taxon>Scombridae</taxon>
        <taxon>Scomber</taxon>
    </lineage>
</organism>
<keyword evidence="7 9" id="KW-0472">Membrane</keyword>
<dbReference type="Pfam" id="PF00028">
    <property type="entry name" value="Cadherin"/>
    <property type="match status" value="2"/>
</dbReference>
<dbReference type="InterPro" id="IPR050971">
    <property type="entry name" value="Cadherin-domain_protein"/>
</dbReference>
<keyword evidence="6 9" id="KW-1133">Transmembrane helix</keyword>
<keyword evidence="5" id="KW-0130">Cell adhesion</keyword>